<evidence type="ECO:0000313" key="2">
    <source>
        <dbReference type="Proteomes" id="UP000266177"/>
    </source>
</evidence>
<organism evidence="1 2">
    <name type="scientific">Paenibacillus thiaminolyticus</name>
    <name type="common">Bacillus thiaminolyticus</name>
    <dbReference type="NCBI Taxonomy" id="49283"/>
    <lineage>
        <taxon>Bacteria</taxon>
        <taxon>Bacillati</taxon>
        <taxon>Bacillota</taxon>
        <taxon>Bacilli</taxon>
        <taxon>Bacillales</taxon>
        <taxon>Paenibacillaceae</taxon>
        <taxon>Paenibacillus</taxon>
    </lineage>
</organism>
<dbReference type="RefSeq" id="WP_119791717.1">
    <property type="nucleotide sequence ID" value="NZ_QYZD01000003.1"/>
</dbReference>
<reference evidence="1 2" key="1">
    <citation type="submission" date="2018-09" db="EMBL/GenBank/DDBJ databases">
        <title>Paenibacillus SK2017-BO5.</title>
        <authorList>
            <person name="Piskunova J.V."/>
            <person name="Dubiley S.A."/>
            <person name="Severinov K.V."/>
        </authorList>
    </citation>
    <scope>NUCLEOTIDE SEQUENCE [LARGE SCALE GENOMIC DNA]</scope>
    <source>
        <strain evidence="1 2">BO5</strain>
    </source>
</reference>
<dbReference type="OrthoDB" id="2655051at2"/>
<evidence type="ECO:0000313" key="1">
    <source>
        <dbReference type="EMBL" id="RJG25602.1"/>
    </source>
</evidence>
<accession>A0A3A3GLQ0</accession>
<proteinExistence type="predicted"/>
<name>A0A3A3GLQ0_PANTH</name>
<comment type="caution">
    <text evidence="1">The sequence shown here is derived from an EMBL/GenBank/DDBJ whole genome shotgun (WGS) entry which is preliminary data.</text>
</comment>
<dbReference type="AlphaFoldDB" id="A0A3A3GLQ0"/>
<protein>
    <submittedName>
        <fullName evidence="1">Uncharacterized protein</fullName>
    </submittedName>
</protein>
<dbReference type="Proteomes" id="UP000266177">
    <property type="component" value="Unassembled WGS sequence"/>
</dbReference>
<dbReference type="EMBL" id="QYZD01000003">
    <property type="protein sequence ID" value="RJG25602.1"/>
    <property type="molecule type" value="Genomic_DNA"/>
</dbReference>
<gene>
    <name evidence="1" type="ORF">DQX05_05840</name>
</gene>
<sequence>MNFLNARACRKQFGHVFTAEDEPSFDDNNIDFMYPDLFMKMLAHDMRKVFNTMIDAVDVHQSRYNLFVPNMILMNDSFYTLKDNPGNIVKLKKYMR</sequence>